<dbReference type="Proteomes" id="UP000578531">
    <property type="component" value="Unassembled WGS sequence"/>
</dbReference>
<comment type="caution">
    <text evidence="2">The sequence shown here is derived from an EMBL/GenBank/DDBJ whole genome shotgun (WGS) entry which is preliminary data.</text>
</comment>
<sequence>MMHIVQTEACKGIRRSFVKDMGPNNRHMTRKQWFDTMNEDDIPKPPSYPHIEERRASRYFRRSGILGPLEVRDRLEGWARCDSEGKDATNSLFHAATKVAKYCRKYDTEERMPSNPCNQGPTTPLQPISSLPHTLSPFEQGQLLRHLPIVQLRYEWLASQVAAYNSLDPPTSSATRLPSRRASSAHSESDPEVPSYALRTKRARTPLGKLLDKGVDVEETEHDESQPDEGRISNSYLKSMDPYRIIPLITEPYPYAKFHPNYGV</sequence>
<feature type="region of interest" description="Disordered" evidence="1">
    <location>
        <begin position="216"/>
        <end position="235"/>
    </location>
</feature>
<gene>
    <name evidence="2" type="ORF">HO173_012912</name>
</gene>
<dbReference type="GeneID" id="59294545"/>
<protein>
    <submittedName>
        <fullName evidence="2">Uncharacterized protein</fullName>
    </submittedName>
</protein>
<accession>A0A8H6CKA9</accession>
<name>A0A8H6CKA9_9LECA</name>
<reference evidence="2 3" key="1">
    <citation type="journal article" date="2020" name="Genomics">
        <title>Complete, high-quality genomes from long-read metagenomic sequencing of two wolf lichen thalli reveals enigmatic genome architecture.</title>
        <authorList>
            <person name="McKenzie S.K."/>
            <person name="Walston R.F."/>
            <person name="Allen J.L."/>
        </authorList>
    </citation>
    <scope>NUCLEOTIDE SEQUENCE [LARGE SCALE GENOMIC DNA]</scope>
    <source>
        <strain evidence="2">WasteWater2</strain>
    </source>
</reference>
<evidence type="ECO:0000313" key="2">
    <source>
        <dbReference type="EMBL" id="KAF6224671.1"/>
    </source>
</evidence>
<dbReference type="RefSeq" id="XP_037158369.1">
    <property type="nucleotide sequence ID" value="XM_037314742.1"/>
</dbReference>
<organism evidence="2 3">
    <name type="scientific">Letharia columbiana</name>
    <dbReference type="NCBI Taxonomy" id="112416"/>
    <lineage>
        <taxon>Eukaryota</taxon>
        <taxon>Fungi</taxon>
        <taxon>Dikarya</taxon>
        <taxon>Ascomycota</taxon>
        <taxon>Pezizomycotina</taxon>
        <taxon>Lecanoromycetes</taxon>
        <taxon>OSLEUM clade</taxon>
        <taxon>Lecanoromycetidae</taxon>
        <taxon>Lecanorales</taxon>
        <taxon>Lecanorineae</taxon>
        <taxon>Parmeliaceae</taxon>
        <taxon>Letharia</taxon>
    </lineage>
</organism>
<proteinExistence type="predicted"/>
<feature type="compositionally biased region" description="Polar residues" evidence="1">
    <location>
        <begin position="168"/>
        <end position="186"/>
    </location>
</feature>
<feature type="region of interest" description="Disordered" evidence="1">
    <location>
        <begin position="167"/>
        <end position="201"/>
    </location>
</feature>
<evidence type="ECO:0000313" key="3">
    <source>
        <dbReference type="Proteomes" id="UP000578531"/>
    </source>
</evidence>
<keyword evidence="3" id="KW-1185">Reference proteome</keyword>
<evidence type="ECO:0000256" key="1">
    <source>
        <dbReference type="SAM" id="MobiDB-lite"/>
    </source>
</evidence>
<dbReference type="EMBL" id="JACCJC010000113">
    <property type="protein sequence ID" value="KAF6224671.1"/>
    <property type="molecule type" value="Genomic_DNA"/>
</dbReference>
<dbReference type="AlphaFoldDB" id="A0A8H6CKA9"/>